<evidence type="ECO:0000259" key="3">
    <source>
        <dbReference type="Pfam" id="PF20957"/>
    </source>
</evidence>
<dbReference type="PANTHER" id="PTHR37321">
    <property type="entry name" value="EXPORTED PROTEIN-RELATED"/>
    <property type="match status" value="1"/>
</dbReference>
<evidence type="ECO:0000259" key="1">
    <source>
        <dbReference type="Pfam" id="PF14323"/>
    </source>
</evidence>
<dbReference type="Gene3D" id="3.20.20.490">
    <property type="entry name" value="GxGYxYP glycoside hydrolase, C-terminal domain"/>
    <property type="match status" value="1"/>
</dbReference>
<feature type="domain" description="GxGYxYP putative glycoside hydrolase second N-terminal" evidence="3">
    <location>
        <begin position="138"/>
        <end position="209"/>
    </location>
</feature>
<feature type="domain" description="GxGYxYP putative glycoside hydrolase C-terminal" evidence="1">
    <location>
        <begin position="470"/>
        <end position="686"/>
    </location>
</feature>
<evidence type="ECO:0000259" key="2">
    <source>
        <dbReference type="Pfam" id="PF16216"/>
    </source>
</evidence>
<name>A0ABQ6FKQ9_9CHLR</name>
<dbReference type="RefSeq" id="WP_338247517.1">
    <property type="nucleotide sequence ID" value="NZ_BSRI01000001.1"/>
</dbReference>
<dbReference type="Pfam" id="PF20957">
    <property type="entry name" value="GxGYxYP_N_2nd"/>
    <property type="match status" value="1"/>
</dbReference>
<feature type="domain" description="GxGYxYP putative glycoside hydrolase first N-terminal" evidence="2">
    <location>
        <begin position="70"/>
        <end position="134"/>
    </location>
</feature>
<dbReference type="InterPro" id="IPR048310">
    <property type="entry name" value="GxGYxYP_N_2nd"/>
</dbReference>
<dbReference type="InterPro" id="IPR032626">
    <property type="entry name" value="GxGYxYP_N_1st"/>
</dbReference>
<dbReference type="InterPro" id="IPR038410">
    <property type="entry name" value="GxGYxYP_C_sf"/>
</dbReference>
<dbReference type="InterPro" id="IPR025832">
    <property type="entry name" value="GxGYxYP_C"/>
</dbReference>
<dbReference type="Pfam" id="PF20958">
    <property type="entry name" value="GxGYxYP_N_3rd"/>
    <property type="match status" value="1"/>
</dbReference>
<dbReference type="PANTHER" id="PTHR37321:SF1">
    <property type="entry name" value="EXPORTED PROTEIN"/>
    <property type="match status" value="1"/>
</dbReference>
<feature type="domain" description="GxGYxYP putative glycoside hydrolase third N-terminal" evidence="4">
    <location>
        <begin position="372"/>
        <end position="452"/>
    </location>
</feature>
<organism evidence="5 6">
    <name type="scientific">Dictyobacter halimunensis</name>
    <dbReference type="NCBI Taxonomy" id="3026934"/>
    <lineage>
        <taxon>Bacteria</taxon>
        <taxon>Bacillati</taxon>
        <taxon>Chloroflexota</taxon>
        <taxon>Ktedonobacteria</taxon>
        <taxon>Ktedonobacterales</taxon>
        <taxon>Dictyobacteraceae</taxon>
        <taxon>Dictyobacter</taxon>
    </lineage>
</organism>
<dbReference type="InterPro" id="IPR048309">
    <property type="entry name" value="GxGYxYP_N_3rd"/>
</dbReference>
<gene>
    <name evidence="5" type="ORF">KDH_06590</name>
</gene>
<sequence>MLRASLRPLFFSFSITLCLFTVLMGFAGSYGISSSHAASSTTPQNNNSDSQGVYWPQNQVLPKFSEPHHLDVVDLQQAPGDIHLMMSTLQGIVNREQPNIYLIEQNHDEGPYTWLNDSHIPYQMKDPWAVVNQYFHAAKGVIIYDPNLMDTTNIATTEAGLKDGLAVSPALAQKLTAAPYKLPVLDDLRGKFANSLAAYTWEFQNLWPQTTHRMLIGLRPTTSVQVPSDNWKNFQTIMQVQQPVRDSSNRSTYNIDLSNYLGGDAVYLRFQDAYPQDGWGPSVHQVTVKADGNVIAQFTGCSQQEEQYIFDHGGSSCDNNPTDPHRFADGSTYFVYRFVPPANTKQLTVSVDMWNEYLISASKVAPQVSSDEQVAFGYLRDYAVANHAFVFWLNTQKPDEAALFNQILSAVKPETPYLGWFDDEPTGVRMTSQHGVYVLAADWFSNLTVWSGMEAPSKPIQPAIAPPLQNKVYVTLNVSDGDNLQYDEHYMRALWDNPDRGKVPLNWSISPVLLDAAPFFMNYYQTTASKNDMLIAAPSGAGYFHPSEWPADNLNTYLQHSNAYLRRMGTNIVYIIDPNSTLSPSVAQAYSQMNLNGVFLNNYNQSTLTIANGNLPVSTELNTGTAADIVNSIKQETANWDGKSPLFISVLLIAWNSNPSDAVYISQHLDSNYSIVRGDQFFQLAREANKLPPQN</sequence>
<dbReference type="Proteomes" id="UP001344906">
    <property type="component" value="Unassembled WGS sequence"/>
</dbReference>
<evidence type="ECO:0000313" key="6">
    <source>
        <dbReference type="Proteomes" id="UP001344906"/>
    </source>
</evidence>
<comment type="caution">
    <text evidence="5">The sequence shown here is derived from an EMBL/GenBank/DDBJ whole genome shotgun (WGS) entry which is preliminary data.</text>
</comment>
<protein>
    <recommendedName>
        <fullName evidence="7">GxGYxYP putative glycoside hydrolase C-terminal domain-containing protein</fullName>
    </recommendedName>
</protein>
<reference evidence="5 6" key="1">
    <citation type="submission" date="2023-02" db="EMBL/GenBank/DDBJ databases">
        <title>Dictyobacter halimunensis sp. nov., a new member of the class Ktedonobacteria from forest soil in a geothermal area.</title>
        <authorList>
            <person name="Rachmania M.K."/>
            <person name="Ningsih F."/>
            <person name="Sakai Y."/>
            <person name="Yabe S."/>
            <person name="Yokota A."/>
            <person name="Sjamsuridzal W."/>
        </authorList>
    </citation>
    <scope>NUCLEOTIDE SEQUENCE [LARGE SCALE GENOMIC DNA]</scope>
    <source>
        <strain evidence="5 6">S3.2.2.5</strain>
    </source>
</reference>
<dbReference type="Pfam" id="PF14323">
    <property type="entry name" value="GxGYxYP_C"/>
    <property type="match status" value="1"/>
</dbReference>
<proteinExistence type="predicted"/>
<evidence type="ECO:0000313" key="5">
    <source>
        <dbReference type="EMBL" id="GLV53808.1"/>
    </source>
</evidence>
<dbReference type="EMBL" id="BSRI01000001">
    <property type="protein sequence ID" value="GLV53808.1"/>
    <property type="molecule type" value="Genomic_DNA"/>
</dbReference>
<dbReference type="Pfam" id="PF16216">
    <property type="entry name" value="GxGYxYP_N"/>
    <property type="match status" value="1"/>
</dbReference>
<evidence type="ECO:0000259" key="4">
    <source>
        <dbReference type="Pfam" id="PF20958"/>
    </source>
</evidence>
<keyword evidence="6" id="KW-1185">Reference proteome</keyword>
<evidence type="ECO:0008006" key="7">
    <source>
        <dbReference type="Google" id="ProtNLM"/>
    </source>
</evidence>
<accession>A0ABQ6FKQ9</accession>